<keyword evidence="4 12" id="KW-0812">Transmembrane</keyword>
<organism evidence="14">
    <name type="scientific">Tetraselmis sp. GSL018</name>
    <dbReference type="NCBI Taxonomy" id="582737"/>
    <lineage>
        <taxon>Eukaryota</taxon>
        <taxon>Viridiplantae</taxon>
        <taxon>Chlorophyta</taxon>
        <taxon>core chlorophytes</taxon>
        <taxon>Chlorodendrophyceae</taxon>
        <taxon>Chlorodendrales</taxon>
        <taxon>Chlorodendraceae</taxon>
        <taxon>Tetraselmis</taxon>
    </lineage>
</organism>
<keyword evidence="5" id="KW-0633">Potassium transport</keyword>
<dbReference type="InterPro" id="IPR003938">
    <property type="entry name" value="K_chnl_volt-dep_EAG/ELK/ERG"/>
</dbReference>
<feature type="region of interest" description="Disordered" evidence="11">
    <location>
        <begin position="1"/>
        <end position="27"/>
    </location>
</feature>
<evidence type="ECO:0000256" key="12">
    <source>
        <dbReference type="SAM" id="Phobius"/>
    </source>
</evidence>
<proteinExistence type="inferred from homology"/>
<dbReference type="PROSITE" id="PS50042">
    <property type="entry name" value="CNMP_BINDING_3"/>
    <property type="match status" value="1"/>
</dbReference>
<dbReference type="Gene3D" id="1.10.287.630">
    <property type="entry name" value="Helix hairpin bin"/>
    <property type="match status" value="1"/>
</dbReference>
<dbReference type="InterPro" id="IPR014710">
    <property type="entry name" value="RmlC-like_jellyroll"/>
</dbReference>
<feature type="transmembrane region" description="Helical" evidence="12">
    <location>
        <begin position="322"/>
        <end position="348"/>
    </location>
</feature>
<evidence type="ECO:0000256" key="4">
    <source>
        <dbReference type="ARBA" id="ARBA00022692"/>
    </source>
</evidence>
<dbReference type="SUPFAM" id="SSF81324">
    <property type="entry name" value="Voltage-gated potassium channels"/>
    <property type="match status" value="1"/>
</dbReference>
<feature type="transmembrane region" description="Helical" evidence="12">
    <location>
        <begin position="392"/>
        <end position="413"/>
    </location>
</feature>
<dbReference type="PRINTS" id="PR01463">
    <property type="entry name" value="EAGCHANLFMLY"/>
</dbReference>
<dbReference type="PANTHER" id="PTHR45743:SF2">
    <property type="entry name" value="POTASSIUM CHANNEL AKT1"/>
    <property type="match status" value="1"/>
</dbReference>
<sequence length="712" mass="79726">MSSPLGSPGTLQEGRTDRSANTSCRTVTFLKDDTGSIPKDETIWTESKELETVSSGEFPNMINSESNLEGYSGRLEDAALETDQYTYRPGSKGKIWRVSEELWLEFRKGNKDDKSSSPDISIPNPHATYLPNLIVPQHSKANRSVCGIPVLDPRSPIVTVWSYIIMWVDLIYTAFLVPISVAFLAGDTTSPLAWIDFVAGLVFIASLGIGFHTGFIAQNNLQQAVVTNGRHVAKYYMTRGTFVIDLVSSLVYIIQMVSLLVRVLEPGQLLWNETYIDWFTNALQILRMVRLLAFFGMAQDLLIAASTTGFRALHWLPRSATYVTVIIFILFWVVNFAGCLWFCVGWWYSVNNRSNWIASKVGNPEGCGTVSFAWQELPEPLPPGCEDLEPLLFSYAYALSIYWSVTTMTTVGYGDISPTNVGEIFVAMVVMLLGIMSFAFLIGSVQEVFENATESAQKASMLREKLSEVDSWIGRHTLAPKIRSQIRRYFMEAWVHREDLDEETRVFLELPTQLQALVASHLTRSTLREVRILGDLQDDARELLGSKLVPLQVGIGQDICTQGEYADKLWVMQKGVMAAIYGGRTFEVEKAPCLIAETTVLQEVDRQFEYRPCGYRATTTCHLSAPPALSRLLRCQCALCPRVDHHRLRTPRLVPGRGFASRGTRKGTPHIPCNQRLPLFPASSWACPRVPFGGFRSWVAAQVVQQGKGRLR</sequence>
<feature type="transmembrane region" description="Helical" evidence="12">
    <location>
        <begin position="425"/>
        <end position="445"/>
    </location>
</feature>
<dbReference type="AlphaFoldDB" id="A0A061SHY2"/>
<evidence type="ECO:0000256" key="2">
    <source>
        <dbReference type="ARBA" id="ARBA00007929"/>
    </source>
</evidence>
<comment type="subcellular location">
    <subcellularLocation>
        <location evidence="1">Membrane</location>
        <topology evidence="1">Multi-pass membrane protein</topology>
    </subcellularLocation>
</comment>
<dbReference type="SUPFAM" id="SSF51206">
    <property type="entry name" value="cAMP-binding domain-like"/>
    <property type="match status" value="1"/>
</dbReference>
<evidence type="ECO:0000256" key="7">
    <source>
        <dbReference type="ARBA" id="ARBA00022989"/>
    </source>
</evidence>
<dbReference type="Gene3D" id="1.10.287.70">
    <property type="match status" value="1"/>
</dbReference>
<evidence type="ECO:0000256" key="3">
    <source>
        <dbReference type="ARBA" id="ARBA00022448"/>
    </source>
</evidence>
<keyword evidence="9 12" id="KW-0472">Membrane</keyword>
<keyword evidence="8" id="KW-0406">Ion transport</keyword>
<dbReference type="InterPro" id="IPR005821">
    <property type="entry name" value="Ion_trans_dom"/>
</dbReference>
<dbReference type="PANTHER" id="PTHR45743">
    <property type="entry name" value="POTASSIUM CHANNEL AKT1"/>
    <property type="match status" value="1"/>
</dbReference>
<keyword evidence="6" id="KW-0851">Voltage-gated channel</keyword>
<feature type="domain" description="Cyclic nucleotide-binding" evidence="13">
    <location>
        <begin position="532"/>
        <end position="575"/>
    </location>
</feature>
<dbReference type="GO" id="GO:0034702">
    <property type="term" value="C:monoatomic ion channel complex"/>
    <property type="evidence" value="ECO:0007669"/>
    <property type="project" value="UniProtKB-KW"/>
</dbReference>
<evidence type="ECO:0000256" key="8">
    <source>
        <dbReference type="ARBA" id="ARBA00023065"/>
    </source>
</evidence>
<dbReference type="GO" id="GO:0005249">
    <property type="term" value="F:voltage-gated potassium channel activity"/>
    <property type="evidence" value="ECO:0007669"/>
    <property type="project" value="InterPro"/>
</dbReference>
<dbReference type="Pfam" id="PF00520">
    <property type="entry name" value="Ion_trans"/>
    <property type="match status" value="1"/>
</dbReference>
<name>A0A061SHY2_9CHLO</name>
<feature type="transmembrane region" description="Helical" evidence="12">
    <location>
        <begin position="197"/>
        <end position="221"/>
    </location>
</feature>
<evidence type="ECO:0000313" key="14">
    <source>
        <dbReference type="EMBL" id="JAC82634.1"/>
    </source>
</evidence>
<protein>
    <submittedName>
        <fullName evidence="14">Voltage-gated potassium channel</fullName>
    </submittedName>
</protein>
<evidence type="ECO:0000259" key="13">
    <source>
        <dbReference type="PROSITE" id="PS50042"/>
    </source>
</evidence>
<evidence type="ECO:0000256" key="10">
    <source>
        <dbReference type="ARBA" id="ARBA00023303"/>
    </source>
</evidence>
<evidence type="ECO:0000256" key="11">
    <source>
        <dbReference type="SAM" id="MobiDB-lite"/>
    </source>
</evidence>
<keyword evidence="10 14" id="KW-0407">Ion channel</keyword>
<dbReference type="EMBL" id="GBEZ01002419">
    <property type="protein sequence ID" value="JAC82634.1"/>
    <property type="molecule type" value="Transcribed_RNA"/>
</dbReference>
<dbReference type="Gene3D" id="2.60.120.10">
    <property type="entry name" value="Jelly Rolls"/>
    <property type="match status" value="1"/>
</dbReference>
<feature type="transmembrane region" description="Helical" evidence="12">
    <location>
        <begin position="160"/>
        <end position="185"/>
    </location>
</feature>
<comment type="similarity">
    <text evidence="2">Belongs to the potassium channel family. Plant (TC 1.A.1.4) subfamily.</text>
</comment>
<dbReference type="InterPro" id="IPR045319">
    <property type="entry name" value="KAT/AKT"/>
</dbReference>
<keyword evidence="7 12" id="KW-1133">Transmembrane helix</keyword>
<keyword evidence="3" id="KW-0813">Transport</keyword>
<evidence type="ECO:0000256" key="9">
    <source>
        <dbReference type="ARBA" id="ARBA00023136"/>
    </source>
</evidence>
<keyword evidence="5" id="KW-0630">Potassium</keyword>
<evidence type="ECO:0000256" key="5">
    <source>
        <dbReference type="ARBA" id="ARBA00022826"/>
    </source>
</evidence>
<accession>A0A061SHY2</accession>
<evidence type="ECO:0000256" key="1">
    <source>
        <dbReference type="ARBA" id="ARBA00004141"/>
    </source>
</evidence>
<evidence type="ECO:0000256" key="6">
    <source>
        <dbReference type="ARBA" id="ARBA00022882"/>
    </source>
</evidence>
<keyword evidence="5" id="KW-0631">Potassium channel</keyword>
<gene>
    <name evidence="14" type="ORF">TSPGSL018_5277</name>
</gene>
<reference evidence="14" key="1">
    <citation type="submission" date="2014-05" db="EMBL/GenBank/DDBJ databases">
        <title>The transcriptome of the halophilic microalga Tetraselmis sp. GSL018 isolated from the Great Salt Lake, Utah.</title>
        <authorList>
            <person name="Jinkerson R.E."/>
            <person name="D'Adamo S."/>
            <person name="Posewitz M.C."/>
        </authorList>
    </citation>
    <scope>NUCLEOTIDE SEQUENCE</scope>
    <source>
        <strain evidence="14">GSL018</strain>
    </source>
</reference>
<dbReference type="InterPro" id="IPR018490">
    <property type="entry name" value="cNMP-bd_dom_sf"/>
</dbReference>
<feature type="transmembrane region" description="Helical" evidence="12">
    <location>
        <begin position="242"/>
        <end position="264"/>
    </location>
</feature>
<feature type="transmembrane region" description="Helical" evidence="12">
    <location>
        <begin position="284"/>
        <end position="310"/>
    </location>
</feature>
<dbReference type="InterPro" id="IPR000595">
    <property type="entry name" value="cNMP-bd_dom"/>
</dbReference>